<proteinExistence type="predicted"/>
<dbReference type="Proteomes" id="UP001056873">
    <property type="component" value="Chromosome"/>
</dbReference>
<dbReference type="RefSeq" id="WP_234590293.1">
    <property type="nucleotide sequence ID" value="NZ_CAMIPD010000001.1"/>
</dbReference>
<keyword evidence="1" id="KW-0472">Membrane</keyword>
<feature type="transmembrane region" description="Helical" evidence="1">
    <location>
        <begin position="57"/>
        <end position="78"/>
    </location>
</feature>
<sequence>MRLNVICYVLLGLALAASLFFPHPIMMWLLLANVLTLVIYGWDKLAAIKAWQRVPEVTLLLLGLAGGWLGALVAQQLFRHKTQKQPFKTWFVLSVALNLAATLALWYWVYGRWIL</sequence>
<evidence type="ECO:0000313" key="3">
    <source>
        <dbReference type="Proteomes" id="UP001056873"/>
    </source>
</evidence>
<dbReference type="GeneID" id="75021982"/>
<keyword evidence="1" id="KW-1133">Transmembrane helix</keyword>
<feature type="transmembrane region" description="Helical" evidence="1">
    <location>
        <begin position="90"/>
        <end position="110"/>
    </location>
</feature>
<dbReference type="Pfam" id="PF06961">
    <property type="entry name" value="DUF1294"/>
    <property type="match status" value="1"/>
</dbReference>
<protein>
    <submittedName>
        <fullName evidence="2">DUF1294 domain-containing protein</fullName>
    </submittedName>
</protein>
<gene>
    <name evidence="2" type="ORF">KFQ06_08285</name>
</gene>
<dbReference type="EMBL" id="CP074347">
    <property type="protein sequence ID" value="USV02493.1"/>
    <property type="molecule type" value="Genomic_DNA"/>
</dbReference>
<keyword evidence="1" id="KW-0812">Transmembrane</keyword>
<feature type="transmembrane region" description="Helical" evidence="1">
    <location>
        <begin position="26"/>
        <end position="45"/>
    </location>
</feature>
<accession>A0ABY5CXF9</accession>
<keyword evidence="3" id="KW-1185">Reference proteome</keyword>
<name>A0ABY5CXF9_9GAMM</name>
<dbReference type="InterPro" id="IPR010718">
    <property type="entry name" value="DUF1294"/>
</dbReference>
<reference evidence="2" key="1">
    <citation type="journal article" date="2022" name="BMC Genomics">
        <title>Genome sequence of the entomopathogenic Serratia entomophila isolate 626 and characterisation of the species specific itaconate degradation pathway.</title>
        <authorList>
            <person name="Vaughan A.L."/>
            <person name="Altermann E."/>
            <person name="Glare T.R."/>
            <person name="Hurst M.R.H."/>
        </authorList>
    </citation>
    <scope>NUCLEOTIDE SEQUENCE</scope>
    <source>
        <strain evidence="2">626</strain>
    </source>
</reference>
<evidence type="ECO:0000313" key="2">
    <source>
        <dbReference type="EMBL" id="USV02493.1"/>
    </source>
</evidence>
<evidence type="ECO:0000256" key="1">
    <source>
        <dbReference type="SAM" id="Phobius"/>
    </source>
</evidence>
<organism evidence="2 3">
    <name type="scientific">Serratia entomophila</name>
    <dbReference type="NCBI Taxonomy" id="42906"/>
    <lineage>
        <taxon>Bacteria</taxon>
        <taxon>Pseudomonadati</taxon>
        <taxon>Pseudomonadota</taxon>
        <taxon>Gammaproteobacteria</taxon>
        <taxon>Enterobacterales</taxon>
        <taxon>Yersiniaceae</taxon>
        <taxon>Serratia</taxon>
    </lineage>
</organism>